<keyword evidence="1" id="KW-1133">Transmembrane helix</keyword>
<keyword evidence="2" id="KW-1185">Reference proteome</keyword>
<keyword evidence="1" id="KW-0812">Transmembrane</keyword>
<name>A0A0R3RNS7_9BILA</name>
<evidence type="ECO:0000313" key="2">
    <source>
        <dbReference type="Proteomes" id="UP000050640"/>
    </source>
</evidence>
<organism evidence="2 3">
    <name type="scientific">Elaeophora elaphi</name>
    <dbReference type="NCBI Taxonomy" id="1147741"/>
    <lineage>
        <taxon>Eukaryota</taxon>
        <taxon>Metazoa</taxon>
        <taxon>Ecdysozoa</taxon>
        <taxon>Nematoda</taxon>
        <taxon>Chromadorea</taxon>
        <taxon>Rhabditida</taxon>
        <taxon>Spirurina</taxon>
        <taxon>Spiruromorpha</taxon>
        <taxon>Filarioidea</taxon>
        <taxon>Onchocercidae</taxon>
        <taxon>Elaeophora</taxon>
    </lineage>
</organism>
<proteinExistence type="predicted"/>
<feature type="transmembrane region" description="Helical" evidence="1">
    <location>
        <begin position="32"/>
        <end position="54"/>
    </location>
</feature>
<keyword evidence="1" id="KW-0472">Membrane</keyword>
<accession>A0A0R3RNS7</accession>
<dbReference type="Proteomes" id="UP000050640">
    <property type="component" value="Unplaced"/>
</dbReference>
<dbReference type="WBParaSite" id="EEL_0000313801-mRNA-1">
    <property type="protein sequence ID" value="EEL_0000313801-mRNA-1"/>
    <property type="gene ID" value="EEL_0000313801"/>
</dbReference>
<sequence>MAFPVNETATENISEIEEETTLELISRILHTYAYVAIGALLVLVNIPVFLIVVMRKALRESYLVLAAVFFNGGLTGMSAILVGTKRIFDSIDGENPVGHHQCVLNVCLFSENHSSPLIYCGLKW</sequence>
<evidence type="ECO:0000313" key="3">
    <source>
        <dbReference type="WBParaSite" id="EEL_0000313801-mRNA-1"/>
    </source>
</evidence>
<evidence type="ECO:0000256" key="1">
    <source>
        <dbReference type="SAM" id="Phobius"/>
    </source>
</evidence>
<feature type="transmembrane region" description="Helical" evidence="1">
    <location>
        <begin position="61"/>
        <end position="82"/>
    </location>
</feature>
<reference evidence="3" key="1">
    <citation type="submission" date="2017-02" db="UniProtKB">
        <authorList>
            <consortium name="WormBaseParasite"/>
        </authorList>
    </citation>
    <scope>IDENTIFICATION</scope>
</reference>
<dbReference type="AlphaFoldDB" id="A0A0R3RNS7"/>
<protein>
    <submittedName>
        <fullName evidence="3">G_PROTEIN_RECEP_F1_2 domain-containing protein</fullName>
    </submittedName>
</protein>